<evidence type="ECO:0000256" key="9">
    <source>
        <dbReference type="ARBA" id="ARBA00023237"/>
    </source>
</evidence>
<dbReference type="PANTHER" id="PTHR30069">
    <property type="entry name" value="TONB-DEPENDENT OUTER MEMBRANE RECEPTOR"/>
    <property type="match status" value="1"/>
</dbReference>
<sequence>MFSRLPLHLRSGAQVLLFLLSPFLLFAQQDHTVHGTVFDSDNYPLAGATVQWQSGEGTTVETDGSFHLPPVDGQDRFTISYLGFASQEFFLDTLILPLSIVMEEAGSNLGEIEVTARDGGRAASLLNARNIETVSSKELRKAPCCSLAESFENSPVVDLTYGDPLTGRREIQMLGLRGNYTQLTLEKRPMLDGLASPFALDLIPGPWVSSIQIGKGSGSLESGAAGLTGEINTELVKPTDGPKLYVNAFAGSQGRGELNVLANKQISETLYAGGAVHAGFTENSHDFDFDRFKDMPDRRTQVGLFRLFRKGNDNWEGQWNILAARDRRSGGQQNVHDHGQPTQDPYIIEQDNRRLEAWGKTGYFGFNKPHQSVGLIYSGSYHKLDNVYGRKIHQGEQRSGYLNALYHTRILNDNHLIALGATARMDDFEESLEGSDFSRSENTIGATGEYTFRWEESREGASFRALTAIVGLRVDRHNLGGTQVSPRLNVKYNPSDRSALRLSAGRGWRSPNILVDNLNWLPSSRTIVLPVVDDAPVSDNPGFIGLESAWNFGINYTQDFLLAGREGQLIFDAFRTNFQNQIIIDAEQDLGTLRLYQLDGESFANSYMVSMNYELLPLIDIKLAYKYNDVQQTYATNGLREVPLTPKHRALATIGYDGKRIKAHLNYQWVGEQRLIDFDDIPEEIFLPHPQRSPSFGMMSAQLTYVANAKTEFYVGGENLTNVRQANAIIGAWEPFDGAYFDASQVYQPIFGARAFAGVRWTLE</sequence>
<dbReference type="SUPFAM" id="SSF49464">
    <property type="entry name" value="Carboxypeptidase regulatory domain-like"/>
    <property type="match status" value="1"/>
</dbReference>
<dbReference type="RefSeq" id="WP_090167062.1">
    <property type="nucleotide sequence ID" value="NZ_FOFB01000007.1"/>
</dbReference>
<dbReference type="InterPro" id="IPR037066">
    <property type="entry name" value="Plug_dom_sf"/>
</dbReference>
<gene>
    <name evidence="12" type="ORF">SAMN05444359_10725</name>
</gene>
<evidence type="ECO:0000256" key="3">
    <source>
        <dbReference type="ARBA" id="ARBA00022452"/>
    </source>
</evidence>
<dbReference type="Gene3D" id="2.40.170.20">
    <property type="entry name" value="TonB-dependent receptor, beta-barrel domain"/>
    <property type="match status" value="1"/>
</dbReference>
<dbReference type="SUPFAM" id="SSF56935">
    <property type="entry name" value="Porins"/>
    <property type="match status" value="1"/>
</dbReference>
<keyword evidence="9" id="KW-0998">Cell outer membrane</keyword>
<keyword evidence="6" id="KW-0798">TonB box</keyword>
<evidence type="ECO:0000256" key="5">
    <source>
        <dbReference type="ARBA" id="ARBA00022729"/>
    </source>
</evidence>
<name>A0A1H9EBX1_9BACT</name>
<dbReference type="GO" id="GO:0015344">
    <property type="term" value="F:siderophore uptake transmembrane transporter activity"/>
    <property type="evidence" value="ECO:0007669"/>
    <property type="project" value="TreeGrafter"/>
</dbReference>
<feature type="domain" description="TonB-dependent receptor-like beta-barrel" evidence="11">
    <location>
        <begin position="283"/>
        <end position="720"/>
    </location>
</feature>
<evidence type="ECO:0000313" key="13">
    <source>
        <dbReference type="Proteomes" id="UP000199021"/>
    </source>
</evidence>
<keyword evidence="5 10" id="KW-0732">Signal</keyword>
<evidence type="ECO:0000256" key="2">
    <source>
        <dbReference type="ARBA" id="ARBA00022448"/>
    </source>
</evidence>
<evidence type="ECO:0000256" key="10">
    <source>
        <dbReference type="SAM" id="SignalP"/>
    </source>
</evidence>
<comment type="subcellular location">
    <subcellularLocation>
        <location evidence="1">Cell outer membrane</location>
        <topology evidence="1">Multi-pass membrane protein</topology>
    </subcellularLocation>
</comment>
<reference evidence="13" key="1">
    <citation type="submission" date="2016-10" db="EMBL/GenBank/DDBJ databases">
        <authorList>
            <person name="Varghese N."/>
            <person name="Submissions S."/>
        </authorList>
    </citation>
    <scope>NUCLEOTIDE SEQUENCE [LARGE SCALE GENOMIC DNA]</scope>
    <source>
        <strain evidence="13">DSM 24740</strain>
    </source>
</reference>
<evidence type="ECO:0000259" key="11">
    <source>
        <dbReference type="Pfam" id="PF00593"/>
    </source>
</evidence>
<evidence type="ECO:0000256" key="8">
    <source>
        <dbReference type="ARBA" id="ARBA00023170"/>
    </source>
</evidence>
<dbReference type="InterPro" id="IPR036942">
    <property type="entry name" value="Beta-barrel_TonB_sf"/>
</dbReference>
<dbReference type="Pfam" id="PF13620">
    <property type="entry name" value="CarboxypepD_reg"/>
    <property type="match status" value="1"/>
</dbReference>
<dbReference type="PANTHER" id="PTHR30069:SF29">
    <property type="entry name" value="HEMOGLOBIN AND HEMOGLOBIN-HAPTOGLOBIN-BINDING PROTEIN 1-RELATED"/>
    <property type="match status" value="1"/>
</dbReference>
<keyword evidence="7" id="KW-0472">Membrane</keyword>
<protein>
    <submittedName>
        <fullName evidence="12">Outer membrane receptor for ferrienterochelin and colicins</fullName>
    </submittedName>
</protein>
<dbReference type="InParanoid" id="A0A1H9EBX1"/>
<dbReference type="AlphaFoldDB" id="A0A1H9EBX1"/>
<dbReference type="Pfam" id="PF00593">
    <property type="entry name" value="TonB_dep_Rec_b-barrel"/>
    <property type="match status" value="1"/>
</dbReference>
<feature type="chain" id="PRO_5011440408" evidence="10">
    <location>
        <begin position="28"/>
        <end position="764"/>
    </location>
</feature>
<proteinExistence type="predicted"/>
<feature type="signal peptide" evidence="10">
    <location>
        <begin position="1"/>
        <end position="27"/>
    </location>
</feature>
<keyword evidence="8 12" id="KW-0675">Receptor</keyword>
<dbReference type="Gene3D" id="2.170.130.10">
    <property type="entry name" value="TonB-dependent receptor, plug domain"/>
    <property type="match status" value="1"/>
</dbReference>
<evidence type="ECO:0000256" key="4">
    <source>
        <dbReference type="ARBA" id="ARBA00022692"/>
    </source>
</evidence>
<dbReference type="EMBL" id="FOFB01000007">
    <property type="protein sequence ID" value="SEQ23266.1"/>
    <property type="molecule type" value="Genomic_DNA"/>
</dbReference>
<dbReference type="InterPro" id="IPR039426">
    <property type="entry name" value="TonB-dep_rcpt-like"/>
</dbReference>
<keyword evidence="13" id="KW-1185">Reference proteome</keyword>
<keyword evidence="2" id="KW-0813">Transport</keyword>
<dbReference type="Proteomes" id="UP000199021">
    <property type="component" value="Unassembled WGS sequence"/>
</dbReference>
<dbReference type="STRING" id="478744.SAMN05444359_10725"/>
<dbReference type="GO" id="GO:0044718">
    <property type="term" value="P:siderophore transmembrane transport"/>
    <property type="evidence" value="ECO:0007669"/>
    <property type="project" value="TreeGrafter"/>
</dbReference>
<dbReference type="GO" id="GO:0009279">
    <property type="term" value="C:cell outer membrane"/>
    <property type="evidence" value="ECO:0007669"/>
    <property type="project" value="UniProtKB-SubCell"/>
</dbReference>
<accession>A0A1H9EBX1</accession>
<evidence type="ECO:0000256" key="7">
    <source>
        <dbReference type="ARBA" id="ARBA00023136"/>
    </source>
</evidence>
<organism evidence="12 13">
    <name type="scientific">Neolewinella agarilytica</name>
    <dbReference type="NCBI Taxonomy" id="478744"/>
    <lineage>
        <taxon>Bacteria</taxon>
        <taxon>Pseudomonadati</taxon>
        <taxon>Bacteroidota</taxon>
        <taxon>Saprospiria</taxon>
        <taxon>Saprospirales</taxon>
        <taxon>Lewinellaceae</taxon>
        <taxon>Neolewinella</taxon>
    </lineage>
</organism>
<dbReference type="InterPro" id="IPR008969">
    <property type="entry name" value="CarboxyPept-like_regulatory"/>
</dbReference>
<keyword evidence="4" id="KW-0812">Transmembrane</keyword>
<evidence type="ECO:0000256" key="1">
    <source>
        <dbReference type="ARBA" id="ARBA00004571"/>
    </source>
</evidence>
<evidence type="ECO:0000313" key="12">
    <source>
        <dbReference type="EMBL" id="SEQ23266.1"/>
    </source>
</evidence>
<evidence type="ECO:0000256" key="6">
    <source>
        <dbReference type="ARBA" id="ARBA00023077"/>
    </source>
</evidence>
<dbReference type="InterPro" id="IPR000531">
    <property type="entry name" value="Beta-barrel_TonB"/>
</dbReference>
<keyword evidence="3" id="KW-1134">Transmembrane beta strand</keyword>
<dbReference type="OrthoDB" id="1109239at2"/>